<organism evidence="1 2">
    <name type="scientific">Actinacidiphila polyblastidii</name>
    <dbReference type="NCBI Taxonomy" id="3110430"/>
    <lineage>
        <taxon>Bacteria</taxon>
        <taxon>Bacillati</taxon>
        <taxon>Actinomycetota</taxon>
        <taxon>Actinomycetes</taxon>
        <taxon>Kitasatosporales</taxon>
        <taxon>Streptomycetaceae</taxon>
        <taxon>Actinacidiphila</taxon>
    </lineage>
</organism>
<reference evidence="1 2" key="1">
    <citation type="submission" date="2023-12" db="EMBL/GenBank/DDBJ databases">
        <title>Streptomyces sp. V4-01.</title>
        <authorList>
            <person name="Somphong A."/>
            <person name="Phongsopitanun W."/>
        </authorList>
    </citation>
    <scope>NUCLEOTIDE SEQUENCE [LARGE SCALE GENOMIC DNA]</scope>
    <source>
        <strain evidence="1 2">V4-01</strain>
    </source>
</reference>
<dbReference type="Proteomes" id="UP001344658">
    <property type="component" value="Unassembled WGS sequence"/>
</dbReference>
<protein>
    <submittedName>
        <fullName evidence="1">Uncharacterized protein</fullName>
    </submittedName>
</protein>
<gene>
    <name evidence="1" type="ORF">V2S66_13790</name>
</gene>
<comment type="caution">
    <text evidence="1">The sequence shown here is derived from an EMBL/GenBank/DDBJ whole genome shotgun (WGS) entry which is preliminary data.</text>
</comment>
<evidence type="ECO:0000313" key="2">
    <source>
        <dbReference type="Proteomes" id="UP001344658"/>
    </source>
</evidence>
<proteinExistence type="predicted"/>
<name>A0ABU7PB44_9ACTN</name>
<sequence>MTTASLRAVCQVTHRALERLRTLGPDEPVLAFGDVPHVLHRGPLPLDLFQELPRHTPR</sequence>
<evidence type="ECO:0000313" key="1">
    <source>
        <dbReference type="EMBL" id="MEE4543035.1"/>
    </source>
</evidence>
<dbReference type="RefSeq" id="WP_330795114.1">
    <property type="nucleotide sequence ID" value="NZ_JAZEWV010000009.1"/>
</dbReference>
<accession>A0ABU7PB44</accession>
<keyword evidence="2" id="KW-1185">Reference proteome</keyword>
<dbReference type="EMBL" id="JAZEWV010000009">
    <property type="protein sequence ID" value="MEE4543035.1"/>
    <property type="molecule type" value="Genomic_DNA"/>
</dbReference>